<evidence type="ECO:0000313" key="7">
    <source>
        <dbReference type="EMBL" id="NKY22387.1"/>
    </source>
</evidence>
<keyword evidence="4 5" id="KW-0472">Membrane</keyword>
<accession>A0A7X6QYQ7</accession>
<evidence type="ECO:0000256" key="4">
    <source>
        <dbReference type="ARBA" id="ARBA00023136"/>
    </source>
</evidence>
<feature type="transmembrane region" description="Helical" evidence="5">
    <location>
        <begin position="353"/>
        <end position="378"/>
    </location>
</feature>
<feature type="domain" description="Major facilitator superfamily (MFS) profile" evidence="6">
    <location>
        <begin position="228"/>
        <end position="411"/>
    </location>
</feature>
<feature type="transmembrane region" description="Helical" evidence="5">
    <location>
        <begin position="297"/>
        <end position="315"/>
    </location>
</feature>
<dbReference type="InterPro" id="IPR036259">
    <property type="entry name" value="MFS_trans_sf"/>
</dbReference>
<evidence type="ECO:0000259" key="6">
    <source>
        <dbReference type="PROSITE" id="PS50850"/>
    </source>
</evidence>
<evidence type="ECO:0000256" key="5">
    <source>
        <dbReference type="SAM" id="Phobius"/>
    </source>
</evidence>
<keyword evidence="8" id="KW-1185">Reference proteome</keyword>
<feature type="transmembrane region" description="Helical" evidence="5">
    <location>
        <begin position="384"/>
        <end position="402"/>
    </location>
</feature>
<feature type="transmembrane region" description="Helical" evidence="5">
    <location>
        <begin position="164"/>
        <end position="195"/>
    </location>
</feature>
<organism evidence="7 8">
    <name type="scientific">Cellulomonas denverensis</name>
    <dbReference type="NCBI Taxonomy" id="264297"/>
    <lineage>
        <taxon>Bacteria</taxon>
        <taxon>Bacillati</taxon>
        <taxon>Actinomycetota</taxon>
        <taxon>Actinomycetes</taxon>
        <taxon>Micrococcales</taxon>
        <taxon>Cellulomonadaceae</taxon>
        <taxon>Cellulomonas</taxon>
    </lineage>
</organism>
<dbReference type="Gene3D" id="1.20.1250.20">
    <property type="entry name" value="MFS general substrate transporter like domains"/>
    <property type="match status" value="1"/>
</dbReference>
<feature type="transmembrane region" description="Helical" evidence="5">
    <location>
        <begin position="79"/>
        <end position="101"/>
    </location>
</feature>
<dbReference type="RefSeq" id="WP_168629529.1">
    <property type="nucleotide sequence ID" value="NZ_BONL01000017.1"/>
</dbReference>
<dbReference type="SUPFAM" id="SSF103473">
    <property type="entry name" value="MFS general substrate transporter"/>
    <property type="match status" value="1"/>
</dbReference>
<feature type="transmembrane region" description="Helical" evidence="5">
    <location>
        <begin position="228"/>
        <end position="249"/>
    </location>
</feature>
<evidence type="ECO:0000256" key="2">
    <source>
        <dbReference type="ARBA" id="ARBA00022692"/>
    </source>
</evidence>
<evidence type="ECO:0000256" key="3">
    <source>
        <dbReference type="ARBA" id="ARBA00022989"/>
    </source>
</evidence>
<comment type="subcellular location">
    <subcellularLocation>
        <location evidence="1">Cell membrane</location>
        <topology evidence="1">Multi-pass membrane protein</topology>
    </subcellularLocation>
</comment>
<proteinExistence type="predicted"/>
<keyword evidence="3 5" id="KW-1133">Transmembrane helix</keyword>
<dbReference type="GO" id="GO:0022857">
    <property type="term" value="F:transmembrane transporter activity"/>
    <property type="evidence" value="ECO:0007669"/>
    <property type="project" value="InterPro"/>
</dbReference>
<keyword evidence="2 5" id="KW-0812">Transmembrane</keyword>
<gene>
    <name evidence="7" type="ORF">HGA03_06860</name>
</gene>
<protein>
    <submittedName>
        <fullName evidence="7">MFS transporter</fullName>
    </submittedName>
</protein>
<reference evidence="7 8" key="1">
    <citation type="submission" date="2020-04" db="EMBL/GenBank/DDBJ databases">
        <title>MicrobeNet Type strains.</title>
        <authorList>
            <person name="Nicholson A.C."/>
        </authorList>
    </citation>
    <scope>NUCLEOTIDE SEQUENCE [LARGE SCALE GENOMIC DNA]</scope>
    <source>
        <strain evidence="7 8">ATCC BAA-788</strain>
    </source>
</reference>
<dbReference type="AlphaFoldDB" id="A0A7X6QYQ7"/>
<dbReference type="GO" id="GO:0005886">
    <property type="term" value="C:plasma membrane"/>
    <property type="evidence" value="ECO:0007669"/>
    <property type="project" value="UniProtKB-SubCell"/>
</dbReference>
<feature type="transmembrane region" description="Helical" evidence="5">
    <location>
        <begin position="321"/>
        <end position="341"/>
    </location>
</feature>
<dbReference type="Pfam" id="PF07690">
    <property type="entry name" value="MFS_1"/>
    <property type="match status" value="1"/>
</dbReference>
<name>A0A7X6QYQ7_9CELL</name>
<sequence length="411" mass="40986">MHAFTAYSRLFRLTGPLYVLVAFLGRLPMAMAQVGTLMLVFRATGSNEVGGVAAGALAIANAIGAPIAGVLCDRHGQRIVVLVQSLAGTAGLIGLVLLAQAGAPNPAMIAMSAALGAVLPQVGPLARVRWRPLAATSGDQRRLVDAAFSYEGAADEASFALGPALVGIAAVLVSPAGALLTAAALLAVFGTAFALHPTARLTGPAAHAVNTVPASPADHAVPALDGRFLTLGLVVLIAAQWSVGVLFGATQTGTNALADAVGKPGLTGLVHAMLGVSSALAGFATALIPARVPHQRRMLVAAVAMVALSWPLLLVDSLGPLTGSVTLLGFAIAPFMIAVYSQAERAVPPARSAAAMTLLAGATSIGYASGAALAGSLADSSGHTAAFGVTVGATVLALLLALTRQRGVHRS</sequence>
<dbReference type="PANTHER" id="PTHR23542:SF1">
    <property type="entry name" value="MAJOR FACILITATOR SUPERFAMILY (MFS) PROFILE DOMAIN-CONTAINING PROTEIN"/>
    <property type="match status" value="1"/>
</dbReference>
<dbReference type="Proteomes" id="UP000581206">
    <property type="component" value="Unassembled WGS sequence"/>
</dbReference>
<feature type="transmembrane region" description="Helical" evidence="5">
    <location>
        <begin position="51"/>
        <end position="72"/>
    </location>
</feature>
<dbReference type="InterPro" id="IPR020846">
    <property type="entry name" value="MFS_dom"/>
</dbReference>
<comment type="caution">
    <text evidence="7">The sequence shown here is derived from an EMBL/GenBank/DDBJ whole genome shotgun (WGS) entry which is preliminary data.</text>
</comment>
<dbReference type="PANTHER" id="PTHR23542">
    <property type="match status" value="1"/>
</dbReference>
<dbReference type="InterPro" id="IPR011701">
    <property type="entry name" value="MFS"/>
</dbReference>
<evidence type="ECO:0000313" key="8">
    <source>
        <dbReference type="Proteomes" id="UP000581206"/>
    </source>
</evidence>
<feature type="transmembrane region" description="Helical" evidence="5">
    <location>
        <begin position="269"/>
        <end position="290"/>
    </location>
</feature>
<dbReference type="PROSITE" id="PS50850">
    <property type="entry name" value="MFS"/>
    <property type="match status" value="1"/>
</dbReference>
<dbReference type="EMBL" id="JAAXOX010000003">
    <property type="protein sequence ID" value="NKY22387.1"/>
    <property type="molecule type" value="Genomic_DNA"/>
</dbReference>
<evidence type="ECO:0000256" key="1">
    <source>
        <dbReference type="ARBA" id="ARBA00004651"/>
    </source>
</evidence>